<proteinExistence type="inferred from homology"/>
<dbReference type="NCBIfam" id="TIGR00413">
    <property type="entry name" value="rlpA"/>
    <property type="match status" value="1"/>
</dbReference>
<accession>A0ABY7JJS9</accession>
<dbReference type="InterPro" id="IPR012997">
    <property type="entry name" value="RplA"/>
</dbReference>
<evidence type="ECO:0000256" key="6">
    <source>
        <dbReference type="SAM" id="SignalP"/>
    </source>
</evidence>
<dbReference type="PROSITE" id="PS51724">
    <property type="entry name" value="SPOR"/>
    <property type="match status" value="1"/>
</dbReference>
<comment type="function">
    <text evidence="4">Lytic transglycosylase with a strong preference for naked glycan strands that lack stem peptides.</text>
</comment>
<dbReference type="Gene3D" id="2.40.40.10">
    <property type="entry name" value="RlpA-like domain"/>
    <property type="match status" value="1"/>
</dbReference>
<feature type="chain" id="PRO_5047037578" description="Endolytic peptidoglycan transglycosylase RlpA" evidence="6">
    <location>
        <begin position="24"/>
        <end position="333"/>
    </location>
</feature>
<keyword evidence="4" id="KW-0449">Lipoprotein</keyword>
<dbReference type="InterPro" id="IPR034718">
    <property type="entry name" value="RlpA"/>
</dbReference>
<keyword evidence="2 4" id="KW-0456">Lyase</keyword>
<reference evidence="8" key="1">
    <citation type="journal article" date="2022" name="Front. Microbiol.">
        <title>New perspectives on an old grouping: The genomic and phenotypic variability of Oxalobacter formigenes and the implications for calcium oxalate stone prevention.</title>
        <authorList>
            <person name="Chmiel J.A."/>
            <person name="Carr C."/>
            <person name="Stuivenberg G.A."/>
            <person name="Venema R."/>
            <person name="Chanyi R.M."/>
            <person name="Al K.F."/>
            <person name="Giguere D."/>
            <person name="Say H."/>
            <person name="Akouris P.P."/>
            <person name="Dominguez Romero S.A."/>
            <person name="Kwong A."/>
            <person name="Tai V."/>
            <person name="Koval S.F."/>
            <person name="Razvi H."/>
            <person name="Bjazevic J."/>
            <person name="Burton J.P."/>
        </authorList>
    </citation>
    <scope>NUCLEOTIDE SEQUENCE</scope>
    <source>
        <strain evidence="8">HOxNP-1</strain>
    </source>
</reference>
<dbReference type="PANTHER" id="PTHR34183:SF1">
    <property type="entry name" value="ENDOLYTIC PEPTIDOGLYCAN TRANSGLYCOSYLASE RLPA"/>
    <property type="match status" value="1"/>
</dbReference>
<comment type="similarity">
    <text evidence="4 5">Belongs to the RlpA family.</text>
</comment>
<dbReference type="PROSITE" id="PS51257">
    <property type="entry name" value="PROKAR_LIPOPROTEIN"/>
    <property type="match status" value="1"/>
</dbReference>
<sequence>MLFQGNRKCLVLMAMLASACALLLSGCSTTPKSSGKVAAGKTGKVKVKKGGGYYLDDGPMDEVPDNLLEVPDAEPRVEKLASGPNKPYVVFGRTYTPMTQISAYRKKGVGSWYGKKFHGQKTSSGEPYDMFKMTAAHPTLPIPSYARVTSLETGKQVIVRVNDRGPFLSNRLIDLSYTAAYKLGYLEKGSGQVEVELLLPDEIERINLAKKDAGSPIEPKPVVVASAESGTQNAGATPVVVANEQKTASSASKAVSSGPAYYLQLGAYQQASNAQSYQAKFSLDWAHKLPSLEVVQTGDYYKLFAGPFNTLAEATQVVEEMKSMGTNSFVVRR</sequence>
<evidence type="ECO:0000256" key="2">
    <source>
        <dbReference type="ARBA" id="ARBA00023239"/>
    </source>
</evidence>
<dbReference type="HAMAP" id="MF_02071">
    <property type="entry name" value="RlpA"/>
    <property type="match status" value="1"/>
</dbReference>
<evidence type="ECO:0000256" key="5">
    <source>
        <dbReference type="RuleBase" id="RU003495"/>
    </source>
</evidence>
<name>A0ABY7JJS9_9BURK</name>
<keyword evidence="1 6" id="KW-0732">Signal</keyword>
<keyword evidence="4" id="KW-0564">Palmitate</keyword>
<evidence type="ECO:0000256" key="3">
    <source>
        <dbReference type="ARBA" id="ARBA00023316"/>
    </source>
</evidence>
<feature type="domain" description="SPOR" evidence="7">
    <location>
        <begin position="255"/>
        <end position="333"/>
    </location>
</feature>
<gene>
    <name evidence="4" type="primary">rlpA</name>
    <name evidence="8" type="ORF">NB645_02880</name>
</gene>
<keyword evidence="4" id="KW-0472">Membrane</keyword>
<organism evidence="8 9">
    <name type="scientific">Oxalobacter aliiformigenes</name>
    <dbReference type="NCBI Taxonomy" id="2946593"/>
    <lineage>
        <taxon>Bacteria</taxon>
        <taxon>Pseudomonadati</taxon>
        <taxon>Pseudomonadota</taxon>
        <taxon>Betaproteobacteria</taxon>
        <taxon>Burkholderiales</taxon>
        <taxon>Oxalobacteraceae</taxon>
        <taxon>Oxalobacter</taxon>
    </lineage>
</organism>
<evidence type="ECO:0000313" key="9">
    <source>
        <dbReference type="Proteomes" id="UP001164794"/>
    </source>
</evidence>
<dbReference type="InterPro" id="IPR009009">
    <property type="entry name" value="RlpA-like_DPBB"/>
</dbReference>
<dbReference type="InterPro" id="IPR036908">
    <property type="entry name" value="RlpA-like_sf"/>
</dbReference>
<dbReference type="EC" id="4.2.2.-" evidence="4"/>
<comment type="subcellular location">
    <subcellularLocation>
        <location evidence="4">Cell membrane</location>
        <topology evidence="4">Lipid-anchor</topology>
    </subcellularLocation>
</comment>
<dbReference type="InterPro" id="IPR007730">
    <property type="entry name" value="SPOR-like_dom"/>
</dbReference>
<protein>
    <recommendedName>
        <fullName evidence="4">Endolytic peptidoglycan transglycosylase RlpA</fullName>
        <ecNumber evidence="4">4.2.2.-</ecNumber>
    </recommendedName>
</protein>
<dbReference type="Proteomes" id="UP001164794">
    <property type="component" value="Chromosome"/>
</dbReference>
<feature type="signal peptide" evidence="6">
    <location>
        <begin position="1"/>
        <end position="23"/>
    </location>
</feature>
<evidence type="ECO:0000259" key="7">
    <source>
        <dbReference type="PROSITE" id="PS51724"/>
    </source>
</evidence>
<evidence type="ECO:0000256" key="1">
    <source>
        <dbReference type="ARBA" id="ARBA00022729"/>
    </source>
</evidence>
<dbReference type="RefSeq" id="WP_269265210.1">
    <property type="nucleotide sequence ID" value="NZ_CP098248.1"/>
</dbReference>
<dbReference type="InterPro" id="IPR036680">
    <property type="entry name" value="SPOR-like_sf"/>
</dbReference>
<keyword evidence="9" id="KW-1185">Reference proteome</keyword>
<dbReference type="Pfam" id="PF03330">
    <property type="entry name" value="DPBB_1"/>
    <property type="match status" value="1"/>
</dbReference>
<dbReference type="Pfam" id="PF05036">
    <property type="entry name" value="SPOR"/>
    <property type="match status" value="1"/>
</dbReference>
<evidence type="ECO:0000313" key="8">
    <source>
        <dbReference type="EMBL" id="WAV97696.1"/>
    </source>
</evidence>
<keyword evidence="3 4" id="KW-0961">Cell wall biogenesis/degradation</keyword>
<dbReference type="SUPFAM" id="SSF110997">
    <property type="entry name" value="Sporulation related repeat"/>
    <property type="match status" value="1"/>
</dbReference>
<dbReference type="EMBL" id="CP098248">
    <property type="protein sequence ID" value="WAV97696.1"/>
    <property type="molecule type" value="Genomic_DNA"/>
</dbReference>
<dbReference type="SUPFAM" id="SSF50685">
    <property type="entry name" value="Barwin-like endoglucanases"/>
    <property type="match status" value="1"/>
</dbReference>
<evidence type="ECO:0000256" key="4">
    <source>
        <dbReference type="HAMAP-Rule" id="MF_02071"/>
    </source>
</evidence>
<keyword evidence="4" id="KW-1003">Cell membrane</keyword>
<dbReference type="PANTHER" id="PTHR34183">
    <property type="entry name" value="ENDOLYTIC PEPTIDOGLYCAN TRANSGLYCOSYLASE RLPA"/>
    <property type="match status" value="1"/>
</dbReference>
<dbReference type="Gene3D" id="3.30.70.1070">
    <property type="entry name" value="Sporulation related repeat"/>
    <property type="match status" value="1"/>
</dbReference>
<dbReference type="CDD" id="cd22268">
    <property type="entry name" value="DPBB_RlpA-like"/>
    <property type="match status" value="1"/>
</dbReference>